<evidence type="ECO:0000313" key="3">
    <source>
        <dbReference type="EMBL" id="EFJ33721.1"/>
    </source>
</evidence>
<accession>D8R2F9</accession>
<dbReference type="KEGG" id="smo:SELMODRAFT_406465"/>
<keyword evidence="2" id="KW-0812">Transmembrane</keyword>
<keyword evidence="4" id="KW-1185">Reference proteome</keyword>
<dbReference type="AlphaFoldDB" id="D8R2F9"/>
<dbReference type="Proteomes" id="UP000001514">
    <property type="component" value="Unassembled WGS sequence"/>
</dbReference>
<feature type="region of interest" description="Disordered" evidence="1">
    <location>
        <begin position="110"/>
        <end position="168"/>
    </location>
</feature>
<proteinExistence type="predicted"/>
<protein>
    <submittedName>
        <fullName evidence="3">Uncharacterized protein</fullName>
    </submittedName>
</protein>
<organism evidence="4">
    <name type="scientific">Selaginella moellendorffii</name>
    <name type="common">Spikemoss</name>
    <dbReference type="NCBI Taxonomy" id="88036"/>
    <lineage>
        <taxon>Eukaryota</taxon>
        <taxon>Viridiplantae</taxon>
        <taxon>Streptophyta</taxon>
        <taxon>Embryophyta</taxon>
        <taxon>Tracheophyta</taxon>
        <taxon>Lycopodiopsida</taxon>
        <taxon>Selaginellales</taxon>
        <taxon>Selaginellaceae</taxon>
        <taxon>Selaginella</taxon>
    </lineage>
</organism>
<feature type="transmembrane region" description="Helical" evidence="2">
    <location>
        <begin position="80"/>
        <end position="99"/>
    </location>
</feature>
<sequence>MGLYRSVLLEGQLPDNVTFVNLLAGRRRSLDRSTSTDRLARKDTTCRRCSGQIQSTPSAKKFEDRKRIFKREREVIRDKLCVLVMWTQIVLIVISLPGFNMLRKLHKATSDKYTDGEEKNNKAMNRQEALGLLGGPGRGGHGESKDDSCDETPLQAPPLPVLEALRDS</sequence>
<dbReference type="Gramene" id="EFJ33721">
    <property type="protein sequence ID" value="EFJ33721"/>
    <property type="gene ID" value="SELMODRAFT_406465"/>
</dbReference>
<dbReference type="InParanoid" id="D8R2F9"/>
<keyword evidence="2" id="KW-1133">Transmembrane helix</keyword>
<keyword evidence="2" id="KW-0472">Membrane</keyword>
<dbReference type="EMBL" id="GL377570">
    <property type="protein sequence ID" value="EFJ33721.1"/>
    <property type="molecule type" value="Genomic_DNA"/>
</dbReference>
<evidence type="ECO:0000256" key="2">
    <source>
        <dbReference type="SAM" id="Phobius"/>
    </source>
</evidence>
<gene>
    <name evidence="3" type="ORF">SELMODRAFT_406465</name>
</gene>
<dbReference type="HOGENOM" id="CLU_1589240_0_0_1"/>
<feature type="compositionally biased region" description="Basic and acidic residues" evidence="1">
    <location>
        <begin position="110"/>
        <end position="121"/>
    </location>
</feature>
<name>D8R2F9_SELML</name>
<evidence type="ECO:0000313" key="4">
    <source>
        <dbReference type="Proteomes" id="UP000001514"/>
    </source>
</evidence>
<reference evidence="3 4" key="1">
    <citation type="journal article" date="2011" name="Science">
        <title>The Selaginella genome identifies genetic changes associated with the evolution of vascular plants.</title>
        <authorList>
            <person name="Banks J.A."/>
            <person name="Nishiyama T."/>
            <person name="Hasebe M."/>
            <person name="Bowman J.L."/>
            <person name="Gribskov M."/>
            <person name="dePamphilis C."/>
            <person name="Albert V.A."/>
            <person name="Aono N."/>
            <person name="Aoyama T."/>
            <person name="Ambrose B.A."/>
            <person name="Ashton N.W."/>
            <person name="Axtell M.J."/>
            <person name="Barker E."/>
            <person name="Barker M.S."/>
            <person name="Bennetzen J.L."/>
            <person name="Bonawitz N.D."/>
            <person name="Chapple C."/>
            <person name="Cheng C."/>
            <person name="Correa L.G."/>
            <person name="Dacre M."/>
            <person name="DeBarry J."/>
            <person name="Dreyer I."/>
            <person name="Elias M."/>
            <person name="Engstrom E.M."/>
            <person name="Estelle M."/>
            <person name="Feng L."/>
            <person name="Finet C."/>
            <person name="Floyd S.K."/>
            <person name="Frommer W.B."/>
            <person name="Fujita T."/>
            <person name="Gramzow L."/>
            <person name="Gutensohn M."/>
            <person name="Harholt J."/>
            <person name="Hattori M."/>
            <person name="Heyl A."/>
            <person name="Hirai T."/>
            <person name="Hiwatashi Y."/>
            <person name="Ishikawa M."/>
            <person name="Iwata M."/>
            <person name="Karol K.G."/>
            <person name="Koehler B."/>
            <person name="Kolukisaoglu U."/>
            <person name="Kubo M."/>
            <person name="Kurata T."/>
            <person name="Lalonde S."/>
            <person name="Li K."/>
            <person name="Li Y."/>
            <person name="Litt A."/>
            <person name="Lyons E."/>
            <person name="Manning G."/>
            <person name="Maruyama T."/>
            <person name="Michael T.P."/>
            <person name="Mikami K."/>
            <person name="Miyazaki S."/>
            <person name="Morinaga S."/>
            <person name="Murata T."/>
            <person name="Mueller-Roeber B."/>
            <person name="Nelson D.R."/>
            <person name="Obara M."/>
            <person name="Oguri Y."/>
            <person name="Olmstead R.G."/>
            <person name="Onodera N."/>
            <person name="Petersen B.L."/>
            <person name="Pils B."/>
            <person name="Prigge M."/>
            <person name="Rensing S.A."/>
            <person name="Riano-Pachon D.M."/>
            <person name="Roberts A.W."/>
            <person name="Sato Y."/>
            <person name="Scheller H.V."/>
            <person name="Schulz B."/>
            <person name="Schulz C."/>
            <person name="Shakirov E.V."/>
            <person name="Shibagaki N."/>
            <person name="Shinohara N."/>
            <person name="Shippen D.E."/>
            <person name="Soerensen I."/>
            <person name="Sotooka R."/>
            <person name="Sugimoto N."/>
            <person name="Sugita M."/>
            <person name="Sumikawa N."/>
            <person name="Tanurdzic M."/>
            <person name="Theissen G."/>
            <person name="Ulvskov P."/>
            <person name="Wakazuki S."/>
            <person name="Weng J.K."/>
            <person name="Willats W.W."/>
            <person name="Wipf D."/>
            <person name="Wolf P.G."/>
            <person name="Yang L."/>
            <person name="Zimmer A.D."/>
            <person name="Zhu Q."/>
            <person name="Mitros T."/>
            <person name="Hellsten U."/>
            <person name="Loque D."/>
            <person name="Otillar R."/>
            <person name="Salamov A."/>
            <person name="Schmutz J."/>
            <person name="Shapiro H."/>
            <person name="Lindquist E."/>
            <person name="Lucas S."/>
            <person name="Rokhsar D."/>
            <person name="Grigoriev I.V."/>
        </authorList>
    </citation>
    <scope>NUCLEOTIDE SEQUENCE [LARGE SCALE GENOMIC DNA]</scope>
</reference>
<evidence type="ECO:0000256" key="1">
    <source>
        <dbReference type="SAM" id="MobiDB-lite"/>
    </source>
</evidence>